<protein>
    <submittedName>
        <fullName evidence="2">Sulfate ABC transporter permease</fullName>
    </submittedName>
</protein>
<dbReference type="RefSeq" id="WP_164650066.1">
    <property type="nucleotide sequence ID" value="NZ_CP047476.1"/>
</dbReference>
<feature type="signal peptide" evidence="1">
    <location>
        <begin position="1"/>
        <end position="19"/>
    </location>
</feature>
<dbReference type="Proteomes" id="UP000464262">
    <property type="component" value="Chromosome 2"/>
</dbReference>
<organism evidence="2 3">
    <name type="scientific">Vibrio astriarenae</name>
    <dbReference type="NCBI Taxonomy" id="1481923"/>
    <lineage>
        <taxon>Bacteria</taxon>
        <taxon>Pseudomonadati</taxon>
        <taxon>Pseudomonadota</taxon>
        <taxon>Gammaproteobacteria</taxon>
        <taxon>Vibrionales</taxon>
        <taxon>Vibrionaceae</taxon>
        <taxon>Vibrio</taxon>
    </lineage>
</organism>
<reference evidence="2 3" key="1">
    <citation type="submission" date="2020-01" db="EMBL/GenBank/DDBJ databases">
        <title>Whole genome and functional gene identification of agarase of Vibrio HN897.</title>
        <authorList>
            <person name="Liu Y."/>
            <person name="Zhao Z."/>
        </authorList>
    </citation>
    <scope>NUCLEOTIDE SEQUENCE [LARGE SCALE GENOMIC DNA]</scope>
    <source>
        <strain evidence="2 3">HN897</strain>
    </source>
</reference>
<sequence length="362" mass="41345">MNKKIISLALCIAPLQTYAAIEITDNLSLSGFGSTSWATSDNSAPLLVNRYIDDSNCFDCDTTFGVQLDFYYDAFKASAQVVKRPQDDWSSPELEWAYLGYEWDNFEFRAGRLRLPLFLASEYYYVGHAYTTARPPTEIYNSVLGITAFNGLSFTWNTDVTDETSLSLTPFYGFSDKNEVDFTPDFTLEFETQKVFGLNAVFSGDNYRVNLTYLDSTYDVTAVIRNLPPQPPFFPGGTVRDKQTDQNVKLYSAGFEYEWEQATFTMEAQQNEERASWYTGLEYNLNKFTPYTLFGQQYYEDDKKAGNSFTLGVRYDLLYNVSLNAEWQSFKAYNTSTGAFSGTEQPEDNSANMYTIMVNFVF</sequence>
<accession>A0A7Z2T6E3</accession>
<keyword evidence="3" id="KW-1185">Reference proteome</keyword>
<evidence type="ECO:0000313" key="2">
    <source>
        <dbReference type="EMBL" id="QIA65166.1"/>
    </source>
</evidence>
<proteinExistence type="predicted"/>
<evidence type="ECO:0000313" key="3">
    <source>
        <dbReference type="Proteomes" id="UP000464262"/>
    </source>
</evidence>
<dbReference type="AlphaFoldDB" id="A0A7Z2T6E3"/>
<dbReference type="InterPro" id="IPR023614">
    <property type="entry name" value="Porin_dom_sf"/>
</dbReference>
<feature type="chain" id="PRO_5030662806" evidence="1">
    <location>
        <begin position="20"/>
        <end position="362"/>
    </location>
</feature>
<name>A0A7Z2T6E3_9VIBR</name>
<keyword evidence="1" id="KW-0732">Signal</keyword>
<dbReference type="KEGG" id="vas:GT360_16555"/>
<gene>
    <name evidence="2" type="ORF">GT360_16555</name>
</gene>
<dbReference type="Gene3D" id="2.40.160.10">
    <property type="entry name" value="Porin"/>
    <property type="match status" value="1"/>
</dbReference>
<dbReference type="SUPFAM" id="SSF56935">
    <property type="entry name" value="Porins"/>
    <property type="match status" value="1"/>
</dbReference>
<evidence type="ECO:0000256" key="1">
    <source>
        <dbReference type="SAM" id="SignalP"/>
    </source>
</evidence>
<dbReference type="EMBL" id="CP047476">
    <property type="protein sequence ID" value="QIA65166.1"/>
    <property type="molecule type" value="Genomic_DNA"/>
</dbReference>